<dbReference type="GO" id="GO:0005886">
    <property type="term" value="C:plasma membrane"/>
    <property type="evidence" value="ECO:0007669"/>
    <property type="project" value="TreeGrafter"/>
</dbReference>
<dbReference type="GO" id="GO:0016887">
    <property type="term" value="F:ATP hydrolysis activity"/>
    <property type="evidence" value="ECO:0007669"/>
    <property type="project" value="InterPro"/>
</dbReference>
<dbReference type="SMART" id="SM00382">
    <property type="entry name" value="AAA"/>
    <property type="match status" value="1"/>
</dbReference>
<dbReference type="InterPro" id="IPR003439">
    <property type="entry name" value="ABC_transporter-like_ATP-bd"/>
</dbReference>
<dbReference type="PANTHER" id="PTHR24220">
    <property type="entry name" value="IMPORT ATP-BINDING PROTEIN"/>
    <property type="match status" value="1"/>
</dbReference>
<dbReference type="InterPro" id="IPR003593">
    <property type="entry name" value="AAA+_ATPase"/>
</dbReference>
<dbReference type="Proteomes" id="UP000005713">
    <property type="component" value="Unassembled WGS sequence"/>
</dbReference>
<dbReference type="Pfam" id="PF00005">
    <property type="entry name" value="ABC_tran"/>
    <property type="match status" value="1"/>
</dbReference>
<dbReference type="GO" id="GO:0022857">
    <property type="term" value="F:transmembrane transporter activity"/>
    <property type="evidence" value="ECO:0007669"/>
    <property type="project" value="TreeGrafter"/>
</dbReference>
<proteinExistence type="predicted"/>
<name>A3K4M0_SAGS3</name>
<evidence type="ECO:0000313" key="4">
    <source>
        <dbReference type="EMBL" id="EBA07919.1"/>
    </source>
</evidence>
<dbReference type="SUPFAM" id="SSF52540">
    <property type="entry name" value="P-loop containing nucleoside triphosphate hydrolases"/>
    <property type="match status" value="1"/>
</dbReference>
<feature type="domain" description="ABC transporter" evidence="3">
    <location>
        <begin position="9"/>
        <end position="286"/>
    </location>
</feature>
<dbReference type="PROSITE" id="PS00211">
    <property type="entry name" value="ABC_TRANSPORTER_1"/>
    <property type="match status" value="1"/>
</dbReference>
<evidence type="ECO:0000256" key="1">
    <source>
        <dbReference type="ARBA" id="ARBA00022741"/>
    </source>
</evidence>
<sequence>MTQIKDWGFVLRDVKFGWSKANPVAEFTDFQAVFSDHNSGMQIIGPSGVGKTTFLFTLSGLLWPFSGAVAFVAPNGERFGWGPEAETYLPADMIMDLRGLERLRKKHFGFMFQNADLLPFVTVGQGIQMLLDSHPPEQRQRTLCEVLNVAASILDAEKEAPDFDASAQDVLPKQGVFGKYPYQLSGGQRQRASLLRAIASGPTVIFADEPVSSLDPALRSKVLVALRRWRDKGLGTRALIWVTHAPEDAYDLMPDHRLDFNHPNGVCGPISAWDQLTEGENWRLDISKRAGADA</sequence>
<evidence type="ECO:0000313" key="5">
    <source>
        <dbReference type="Proteomes" id="UP000005713"/>
    </source>
</evidence>
<keyword evidence="1" id="KW-0547">Nucleotide-binding</keyword>
<dbReference type="PROSITE" id="PS50893">
    <property type="entry name" value="ABC_TRANSPORTER_2"/>
    <property type="match status" value="1"/>
</dbReference>
<dbReference type="eggNOG" id="COG1136">
    <property type="taxonomic scope" value="Bacteria"/>
</dbReference>
<dbReference type="InterPro" id="IPR017871">
    <property type="entry name" value="ABC_transporter-like_CS"/>
</dbReference>
<evidence type="ECO:0000259" key="3">
    <source>
        <dbReference type="PROSITE" id="PS50893"/>
    </source>
</evidence>
<dbReference type="OrthoDB" id="9802264at2"/>
<keyword evidence="5" id="KW-1185">Reference proteome</keyword>
<dbReference type="EMBL" id="AAYA01000007">
    <property type="protein sequence ID" value="EBA07919.1"/>
    <property type="molecule type" value="Genomic_DNA"/>
</dbReference>
<protein>
    <submittedName>
        <fullName evidence="4">Putative ATP-binding component of a transport system</fullName>
    </submittedName>
</protein>
<dbReference type="RefSeq" id="WP_005859668.1">
    <property type="nucleotide sequence ID" value="NZ_AAYA01000007.1"/>
</dbReference>
<accession>A3K4M0</accession>
<dbReference type="GO" id="GO:0005524">
    <property type="term" value="F:ATP binding"/>
    <property type="evidence" value="ECO:0007669"/>
    <property type="project" value="UniProtKB-KW"/>
</dbReference>
<dbReference type="AlphaFoldDB" id="A3K4M0"/>
<comment type="caution">
    <text evidence="4">The sequence shown here is derived from an EMBL/GenBank/DDBJ whole genome shotgun (WGS) entry which is preliminary data.</text>
</comment>
<keyword evidence="2 4" id="KW-0067">ATP-binding</keyword>
<dbReference type="InterPro" id="IPR027417">
    <property type="entry name" value="P-loop_NTPase"/>
</dbReference>
<evidence type="ECO:0000256" key="2">
    <source>
        <dbReference type="ARBA" id="ARBA00022840"/>
    </source>
</evidence>
<organism evidence="4 5">
    <name type="scientific">Sagittula stellata (strain ATCC 700073 / DSM 11524 / E-37)</name>
    <dbReference type="NCBI Taxonomy" id="388399"/>
    <lineage>
        <taxon>Bacteria</taxon>
        <taxon>Pseudomonadati</taxon>
        <taxon>Pseudomonadota</taxon>
        <taxon>Alphaproteobacteria</taxon>
        <taxon>Rhodobacterales</taxon>
        <taxon>Roseobacteraceae</taxon>
        <taxon>Sagittula</taxon>
    </lineage>
</organism>
<reference evidence="4 5" key="1">
    <citation type="submission" date="2006-06" db="EMBL/GenBank/DDBJ databases">
        <authorList>
            <person name="Moran M.A."/>
            <person name="Ferriera S."/>
            <person name="Johnson J."/>
            <person name="Kravitz S."/>
            <person name="Beeson K."/>
            <person name="Sutton G."/>
            <person name="Rogers Y.-H."/>
            <person name="Friedman R."/>
            <person name="Frazier M."/>
            <person name="Venter J.C."/>
        </authorList>
    </citation>
    <scope>NUCLEOTIDE SEQUENCE [LARGE SCALE GENOMIC DNA]</scope>
    <source>
        <strain evidence="4 5">E-37</strain>
    </source>
</reference>
<dbReference type="Gene3D" id="3.40.50.300">
    <property type="entry name" value="P-loop containing nucleotide triphosphate hydrolases"/>
    <property type="match status" value="1"/>
</dbReference>
<dbReference type="InterPro" id="IPR015854">
    <property type="entry name" value="ABC_transpr_LolD-like"/>
</dbReference>
<gene>
    <name evidence="4" type="ORF">SSE37_01660</name>
</gene>